<keyword evidence="6 10" id="KW-0460">Magnesium</keyword>
<dbReference type="CDD" id="cd16928">
    <property type="entry name" value="HATPase_GyrB-like"/>
    <property type="match status" value="1"/>
</dbReference>
<feature type="binding site" evidence="10">
    <location>
        <position position="442"/>
    </location>
    <ligand>
        <name>Mg(2+)</name>
        <dbReference type="ChEBI" id="CHEBI:18420"/>
        <label>1</label>
        <note>catalytic</note>
    </ligand>
</feature>
<evidence type="ECO:0000259" key="11">
    <source>
        <dbReference type="PROSITE" id="PS50880"/>
    </source>
</evidence>
<sequence>MSVDPQIEPEHGYGADDIQVLEGLEAVRKRPGMYIGSTGPRGLHHLVYEIVDNSVDEALAGHCDTIDIRILADGAVRVADNGRGIPVDIHKAEGRSTVEVVLTVLHAGGKFGGGGYSVSGGLHGVGSSVVNALSSRLEVEVRRQGHVWRQSFHDGVPNAPLTMDEVSDETGTTITFWPSSETFETTVFDFETLRARFQQMGFLNKGLSLTLTDERPENLDDEGKPVTKNFLYENGLVDYVEYLNKAKKADLVNDDIISFEWEDHERKMALEVAMQWTTAYTESVHTYANTINTHEGGTHEEGFRAALTTLVNKYAREKGILKDKDDNLTGDDVREGLTAVVSIKLAEPQFEGQTKTKLGNTEAKSFVQKVANDQLSDWFNRNPNPAREIIRKALQASNARMAARKARETARRKGLLEGGGMPGKLKDCQSKDPSLSEIFIVEGDSAGGSAVQGRNPEFQAILPLRGKILNVEKARLDRALGNAEVQAMITAFGAGMGEEFNPDKVRYHKIVLMADADVDGQHITTLLLTLLFRYMRPLIDLGYVYLAQPPLYRLKWANSAHEYVYSDRERDALLEDGAAAGKRIPKDNGIQRYKGLGEMDYKELWETTMAPESRTLLQVTLDDAAAADEIFSTLMGEDVESRRNFIQKNAKDVRFLDI</sequence>
<evidence type="ECO:0000313" key="13">
    <source>
        <dbReference type="Proteomes" id="UP000297853"/>
    </source>
</evidence>
<dbReference type="InterPro" id="IPR013760">
    <property type="entry name" value="Topo_IIA-like_dom_sf"/>
</dbReference>
<dbReference type="SMART" id="SM00387">
    <property type="entry name" value="HATPase_c"/>
    <property type="match status" value="1"/>
</dbReference>
<evidence type="ECO:0000256" key="2">
    <source>
        <dbReference type="ARBA" id="ARBA00010708"/>
    </source>
</evidence>
<dbReference type="CDD" id="cd00822">
    <property type="entry name" value="TopoII_Trans_DNA_gyrase"/>
    <property type="match status" value="1"/>
</dbReference>
<protein>
    <recommendedName>
        <fullName evidence="10">DNA gyrase subunit B</fullName>
        <ecNumber evidence="10">5.6.2.2</ecNumber>
    </recommendedName>
</protein>
<feature type="site" description="Interaction with DNA" evidence="10">
    <location>
        <position position="470"/>
    </location>
</feature>
<dbReference type="PRINTS" id="PR00418">
    <property type="entry name" value="TPI2FAMILY"/>
</dbReference>
<comment type="subcellular location">
    <subcellularLocation>
        <location evidence="10">Cytoplasm</location>
    </subcellularLocation>
</comment>
<accession>A0ABY2JE68</accession>
<dbReference type="InterPro" id="IPR014721">
    <property type="entry name" value="Ribsml_uS5_D2-typ_fold_subgr"/>
</dbReference>
<dbReference type="Gene3D" id="3.40.50.670">
    <property type="match status" value="1"/>
</dbReference>
<feature type="binding site" evidence="10">
    <location>
        <position position="515"/>
    </location>
    <ligand>
        <name>Mg(2+)</name>
        <dbReference type="ChEBI" id="CHEBI:18420"/>
        <label>1</label>
        <note>catalytic</note>
    </ligand>
</feature>
<dbReference type="PRINTS" id="PR01159">
    <property type="entry name" value="DNAGYRASEB"/>
</dbReference>
<dbReference type="InterPro" id="IPR003594">
    <property type="entry name" value="HATPase_dom"/>
</dbReference>
<dbReference type="InterPro" id="IPR000565">
    <property type="entry name" value="Topo_IIA_B"/>
</dbReference>
<dbReference type="Pfam" id="PF01751">
    <property type="entry name" value="Toprim"/>
    <property type="match status" value="1"/>
</dbReference>
<dbReference type="Pfam" id="PF00986">
    <property type="entry name" value="DNA_gyraseB_C"/>
    <property type="match status" value="1"/>
</dbReference>
<evidence type="ECO:0000313" key="12">
    <source>
        <dbReference type="EMBL" id="TFD03855.1"/>
    </source>
</evidence>
<comment type="function">
    <text evidence="10">A type II topoisomerase that negatively supercoils closed circular double-stranded (ds) DNA in an ATP-dependent manner to modulate DNA topology and maintain chromosomes in an underwound state. Negative supercoiling favors strand separation, and DNA replication, transcription, recombination and repair, all of which involve strand separation. Also able to catalyze the interconversion of other topological isomers of dsDNA rings, including catenanes and knotted rings. Type II topoisomerases break and join 2 DNA strands simultaneously in an ATP-dependent manner.</text>
</comment>
<dbReference type="HAMAP" id="MF_01898">
    <property type="entry name" value="GyrB"/>
    <property type="match status" value="1"/>
</dbReference>
<feature type="binding site" evidence="10">
    <location>
        <position position="515"/>
    </location>
    <ligand>
        <name>Mg(2+)</name>
        <dbReference type="ChEBI" id="CHEBI:18420"/>
        <label>2</label>
    </ligand>
</feature>
<dbReference type="PANTHER" id="PTHR45866">
    <property type="entry name" value="DNA GYRASE/TOPOISOMERASE SUBUNIT B"/>
    <property type="match status" value="1"/>
</dbReference>
<comment type="subunit">
    <text evidence="10">Heterotetramer, composed of two GyrA and two GyrB chains. In the heterotetramer, GyrA contains the active site tyrosine that forms a transient covalent intermediate with DNA, while GyrB binds cofactors and catalyzes ATP hydrolysis.</text>
</comment>
<evidence type="ECO:0000256" key="3">
    <source>
        <dbReference type="ARBA" id="ARBA00022723"/>
    </source>
</evidence>
<keyword evidence="5 10" id="KW-0067">ATP-binding</keyword>
<keyword evidence="3 10" id="KW-0479">Metal-binding</keyword>
<evidence type="ECO:0000256" key="1">
    <source>
        <dbReference type="ARBA" id="ARBA00000185"/>
    </source>
</evidence>
<dbReference type="InterPro" id="IPR013759">
    <property type="entry name" value="Topo_IIA_B_C"/>
</dbReference>
<dbReference type="Gene3D" id="3.30.230.10">
    <property type="match status" value="1"/>
</dbReference>
<evidence type="ECO:0000256" key="9">
    <source>
        <dbReference type="ARBA" id="ARBA00023235"/>
    </source>
</evidence>
<evidence type="ECO:0000256" key="4">
    <source>
        <dbReference type="ARBA" id="ARBA00022741"/>
    </source>
</evidence>
<dbReference type="InterPro" id="IPR020568">
    <property type="entry name" value="Ribosomal_Su5_D2-typ_SF"/>
</dbReference>
<keyword evidence="9 10" id="KW-0413">Isomerase</keyword>
<dbReference type="InterPro" id="IPR002288">
    <property type="entry name" value="DNA_gyrase_B_C"/>
</dbReference>
<dbReference type="Gene3D" id="3.30.565.10">
    <property type="entry name" value="Histidine kinase-like ATPase, C-terminal domain"/>
    <property type="match status" value="1"/>
</dbReference>
<dbReference type="SUPFAM" id="SSF56719">
    <property type="entry name" value="Type II DNA topoisomerase"/>
    <property type="match status" value="1"/>
</dbReference>
<dbReference type="NCBIfam" id="NF004189">
    <property type="entry name" value="PRK05644.1"/>
    <property type="match status" value="1"/>
</dbReference>
<proteinExistence type="inferred from homology"/>
<dbReference type="InterPro" id="IPR013506">
    <property type="entry name" value="Topo_IIA_bsu_dom2"/>
</dbReference>
<keyword evidence="4 10" id="KW-0547">Nucleotide-binding</keyword>
<dbReference type="PROSITE" id="PS00177">
    <property type="entry name" value="TOPOISOMERASE_II"/>
    <property type="match status" value="1"/>
</dbReference>
<dbReference type="GO" id="GO:0016853">
    <property type="term" value="F:isomerase activity"/>
    <property type="evidence" value="ECO:0007669"/>
    <property type="project" value="UniProtKB-KW"/>
</dbReference>
<dbReference type="SUPFAM" id="SSF54211">
    <property type="entry name" value="Ribosomal protein S5 domain 2-like"/>
    <property type="match status" value="1"/>
</dbReference>
<dbReference type="SUPFAM" id="SSF55874">
    <property type="entry name" value="ATPase domain of HSP90 chaperone/DNA topoisomerase II/histidine kinase"/>
    <property type="match status" value="1"/>
</dbReference>
<evidence type="ECO:0000256" key="6">
    <source>
        <dbReference type="ARBA" id="ARBA00022842"/>
    </source>
</evidence>
<dbReference type="NCBIfam" id="NF011501">
    <property type="entry name" value="PRK14939.1"/>
    <property type="match status" value="1"/>
</dbReference>
<dbReference type="RefSeq" id="WP_134427919.1">
    <property type="nucleotide sequence ID" value="NZ_SOGQ01000015.1"/>
</dbReference>
<dbReference type="Proteomes" id="UP000297853">
    <property type="component" value="Unassembled WGS sequence"/>
</dbReference>
<dbReference type="SMART" id="SM00433">
    <property type="entry name" value="TOP2c"/>
    <property type="match status" value="1"/>
</dbReference>
<comment type="catalytic activity">
    <reaction evidence="1 10">
        <text>ATP-dependent breakage, passage and rejoining of double-stranded DNA.</text>
        <dbReference type="EC" id="5.6.2.2"/>
    </reaction>
</comment>
<organism evidence="12 13">
    <name type="scientific">Cryobacterium sinapicolor</name>
    <dbReference type="NCBI Taxonomy" id="1259236"/>
    <lineage>
        <taxon>Bacteria</taxon>
        <taxon>Bacillati</taxon>
        <taxon>Actinomycetota</taxon>
        <taxon>Actinomycetes</taxon>
        <taxon>Micrococcales</taxon>
        <taxon>Microbacteriaceae</taxon>
        <taxon>Cryobacterium</taxon>
    </lineage>
</organism>
<feature type="domain" description="Toprim" evidence="11">
    <location>
        <begin position="436"/>
        <end position="550"/>
    </location>
</feature>
<dbReference type="InterPro" id="IPR036890">
    <property type="entry name" value="HATPase_C_sf"/>
</dbReference>
<dbReference type="InterPro" id="IPR006171">
    <property type="entry name" value="TOPRIM_dom"/>
</dbReference>
<feature type="binding site" evidence="10">
    <location>
        <position position="517"/>
    </location>
    <ligand>
        <name>Mg(2+)</name>
        <dbReference type="ChEBI" id="CHEBI:18420"/>
        <label>2</label>
    </ligand>
</feature>
<keyword evidence="13" id="KW-1185">Reference proteome</keyword>
<dbReference type="EC" id="5.6.2.2" evidence="10"/>
<dbReference type="NCBIfam" id="TIGR01059">
    <property type="entry name" value="gyrB"/>
    <property type="match status" value="1"/>
</dbReference>
<keyword evidence="8" id="KW-0238">DNA-binding</keyword>
<dbReference type="PROSITE" id="PS50880">
    <property type="entry name" value="TOPRIM"/>
    <property type="match status" value="1"/>
</dbReference>
<evidence type="ECO:0000256" key="8">
    <source>
        <dbReference type="ARBA" id="ARBA00023125"/>
    </source>
</evidence>
<comment type="miscellaneous">
    <text evidence="10">Few gyrases are as efficient as E.coli at forming negative supercoils. Not all organisms have 2 type II topoisomerases; in organisms with a single type II topoisomerase this enzyme also has to decatenate newly replicated chromosomes.</text>
</comment>
<dbReference type="InterPro" id="IPR018522">
    <property type="entry name" value="TopoIIA_CS"/>
</dbReference>
<dbReference type="PANTHER" id="PTHR45866:SF1">
    <property type="entry name" value="DNA GYRASE SUBUNIT B, MITOCHONDRIAL"/>
    <property type="match status" value="1"/>
</dbReference>
<evidence type="ECO:0000256" key="5">
    <source>
        <dbReference type="ARBA" id="ARBA00022840"/>
    </source>
</evidence>
<dbReference type="InterPro" id="IPR011557">
    <property type="entry name" value="GyrB"/>
</dbReference>
<keyword evidence="10" id="KW-0963">Cytoplasm</keyword>
<gene>
    <name evidence="10 12" type="primary">gyrB</name>
    <name evidence="12" type="ORF">E3T28_03265</name>
</gene>
<reference evidence="12 13" key="1">
    <citation type="submission" date="2019-03" db="EMBL/GenBank/DDBJ databases">
        <title>Genomics of glacier-inhabiting Cryobacterium strains.</title>
        <authorList>
            <person name="Liu Q."/>
            <person name="Xin Y.-H."/>
        </authorList>
    </citation>
    <scope>NUCLEOTIDE SEQUENCE [LARGE SCALE GENOMIC DNA]</scope>
    <source>
        <strain evidence="12 13">TMT1-23-1</strain>
    </source>
</reference>
<comment type="similarity">
    <text evidence="2 10">Belongs to the type II topoisomerase GyrB family.</text>
</comment>
<comment type="caution">
    <text evidence="12">The sequence shown here is derived from an EMBL/GenBank/DDBJ whole genome shotgun (WGS) entry which is preliminary data.</text>
</comment>
<comment type="cofactor">
    <cofactor evidence="10">
        <name>Mg(2+)</name>
        <dbReference type="ChEBI" id="CHEBI:18420"/>
    </cofactor>
    <cofactor evidence="10">
        <name>Mn(2+)</name>
        <dbReference type="ChEBI" id="CHEBI:29035"/>
    </cofactor>
    <cofactor evidence="10">
        <name>Ca(2+)</name>
        <dbReference type="ChEBI" id="CHEBI:29108"/>
    </cofactor>
    <text evidence="10">Binds two Mg(2+) per subunit. The magnesium ions form salt bridges with both the protein and the DNA. Can also accept other divalent metal cations, such as Mn(2+) or Ca(2+).</text>
</comment>
<dbReference type="EMBL" id="SOGQ01000015">
    <property type="protein sequence ID" value="TFD03855.1"/>
    <property type="molecule type" value="Genomic_DNA"/>
</dbReference>
<dbReference type="InterPro" id="IPR001241">
    <property type="entry name" value="Topo_IIA"/>
</dbReference>
<evidence type="ECO:0000256" key="7">
    <source>
        <dbReference type="ARBA" id="ARBA00023029"/>
    </source>
</evidence>
<feature type="site" description="Interaction with DNA" evidence="10">
    <location>
        <position position="467"/>
    </location>
</feature>
<name>A0ABY2JE68_9MICO</name>
<keyword evidence="7 10" id="KW-0799">Topoisomerase</keyword>
<evidence type="ECO:0000256" key="10">
    <source>
        <dbReference type="HAMAP-Rule" id="MF_01898"/>
    </source>
</evidence>
<dbReference type="Pfam" id="PF02518">
    <property type="entry name" value="HATPase_c"/>
    <property type="match status" value="1"/>
</dbReference>
<dbReference type="Pfam" id="PF00204">
    <property type="entry name" value="DNA_gyraseB"/>
    <property type="match status" value="1"/>
</dbReference>